<name>Q22U97_TETTS</name>
<reference evidence="2" key="1">
    <citation type="journal article" date="2006" name="PLoS Biol.">
        <title>Macronuclear genome sequence of the ciliate Tetrahymena thermophila, a model eukaryote.</title>
        <authorList>
            <person name="Eisen J.A."/>
            <person name="Coyne R.S."/>
            <person name="Wu M."/>
            <person name="Wu D."/>
            <person name="Thiagarajan M."/>
            <person name="Wortman J.R."/>
            <person name="Badger J.H."/>
            <person name="Ren Q."/>
            <person name="Amedeo P."/>
            <person name="Jones K.M."/>
            <person name="Tallon L.J."/>
            <person name="Delcher A.L."/>
            <person name="Salzberg S.L."/>
            <person name="Silva J.C."/>
            <person name="Haas B.J."/>
            <person name="Majoros W.H."/>
            <person name="Farzad M."/>
            <person name="Carlton J.M."/>
            <person name="Smith R.K. Jr."/>
            <person name="Garg J."/>
            <person name="Pearlman R.E."/>
            <person name="Karrer K.M."/>
            <person name="Sun L."/>
            <person name="Manning G."/>
            <person name="Elde N.C."/>
            <person name="Turkewitz A.P."/>
            <person name="Asai D.J."/>
            <person name="Wilkes D.E."/>
            <person name="Wang Y."/>
            <person name="Cai H."/>
            <person name="Collins K."/>
            <person name="Stewart B.A."/>
            <person name="Lee S.R."/>
            <person name="Wilamowska K."/>
            <person name="Weinberg Z."/>
            <person name="Ruzzo W.L."/>
            <person name="Wloga D."/>
            <person name="Gaertig J."/>
            <person name="Frankel J."/>
            <person name="Tsao C.-C."/>
            <person name="Gorovsky M.A."/>
            <person name="Keeling P.J."/>
            <person name="Waller R.F."/>
            <person name="Patron N.J."/>
            <person name="Cherry J.M."/>
            <person name="Stover N.A."/>
            <person name="Krieger C.J."/>
            <person name="del Toro C."/>
            <person name="Ryder H.F."/>
            <person name="Williamson S.C."/>
            <person name="Barbeau R.A."/>
            <person name="Hamilton E.P."/>
            <person name="Orias E."/>
        </authorList>
    </citation>
    <scope>NUCLEOTIDE SEQUENCE [LARGE SCALE GENOMIC DNA]</scope>
    <source>
        <strain evidence="2">SB210</strain>
    </source>
</reference>
<dbReference type="AlphaFoldDB" id="Q22U97"/>
<evidence type="ECO:0000313" key="2">
    <source>
        <dbReference type="Proteomes" id="UP000009168"/>
    </source>
</evidence>
<dbReference type="InParanoid" id="Q22U97"/>
<dbReference type="HOGENOM" id="CLU_1790819_0_0_1"/>
<proteinExistence type="predicted"/>
<evidence type="ECO:0000313" key="1">
    <source>
        <dbReference type="EMBL" id="EAR88790.2"/>
    </source>
</evidence>
<organism evidence="1 2">
    <name type="scientific">Tetrahymena thermophila (strain SB210)</name>
    <dbReference type="NCBI Taxonomy" id="312017"/>
    <lineage>
        <taxon>Eukaryota</taxon>
        <taxon>Sar</taxon>
        <taxon>Alveolata</taxon>
        <taxon>Ciliophora</taxon>
        <taxon>Intramacronucleata</taxon>
        <taxon>Oligohymenophorea</taxon>
        <taxon>Hymenostomatida</taxon>
        <taxon>Tetrahymenina</taxon>
        <taxon>Tetrahymenidae</taxon>
        <taxon>Tetrahymena</taxon>
    </lineage>
</organism>
<keyword evidence="2" id="KW-1185">Reference proteome</keyword>
<accession>Q22U97</accession>
<dbReference type="Proteomes" id="UP000009168">
    <property type="component" value="Unassembled WGS sequence"/>
</dbReference>
<dbReference type="GeneID" id="7846138"/>
<dbReference type="KEGG" id="tet:TTHERM_00261870"/>
<gene>
    <name evidence="1" type="ORF">TTHERM_00261870</name>
</gene>
<dbReference type="EMBL" id="GG662830">
    <property type="protein sequence ID" value="EAR88790.2"/>
    <property type="molecule type" value="Genomic_DNA"/>
</dbReference>
<dbReference type="RefSeq" id="XP_001009035.2">
    <property type="nucleotide sequence ID" value="XM_001009035.2"/>
</dbReference>
<sequence length="115" mass="13529">MGNQFCVQLQHNSNIKTIKTKRSGSSRIKKQKLQIEQYQNRLFEESQSYIPMTSIIVDNEGHEVIQQECCLGESKMNTECEQSMFEPLEQIQKQNIECKIIQPPKSEYQIEQYIL</sequence>
<protein>
    <submittedName>
        <fullName evidence="1">Uncharacterized protein</fullName>
    </submittedName>
</protein>